<reference evidence="2 3" key="1">
    <citation type="submission" date="2024-12" db="EMBL/GenBank/DDBJ databases">
        <title>The unique morphological basis and parallel evolutionary history of personate flowers in Penstemon.</title>
        <authorList>
            <person name="Depatie T.H."/>
            <person name="Wessinger C.A."/>
        </authorList>
    </citation>
    <scope>NUCLEOTIDE SEQUENCE [LARGE SCALE GENOMIC DNA]</scope>
    <source>
        <strain evidence="2">WTNN_2</strain>
        <tissue evidence="2">Leaf</tissue>
    </source>
</reference>
<evidence type="ECO:0000256" key="1">
    <source>
        <dbReference type="SAM" id="SignalP"/>
    </source>
</evidence>
<dbReference type="Proteomes" id="UP001634393">
    <property type="component" value="Unassembled WGS sequence"/>
</dbReference>
<organism evidence="2 3">
    <name type="scientific">Penstemon smallii</name>
    <dbReference type="NCBI Taxonomy" id="265156"/>
    <lineage>
        <taxon>Eukaryota</taxon>
        <taxon>Viridiplantae</taxon>
        <taxon>Streptophyta</taxon>
        <taxon>Embryophyta</taxon>
        <taxon>Tracheophyta</taxon>
        <taxon>Spermatophyta</taxon>
        <taxon>Magnoliopsida</taxon>
        <taxon>eudicotyledons</taxon>
        <taxon>Gunneridae</taxon>
        <taxon>Pentapetalae</taxon>
        <taxon>asterids</taxon>
        <taxon>lamiids</taxon>
        <taxon>Lamiales</taxon>
        <taxon>Plantaginaceae</taxon>
        <taxon>Cheloneae</taxon>
        <taxon>Penstemon</taxon>
    </lineage>
</organism>
<evidence type="ECO:0000313" key="2">
    <source>
        <dbReference type="EMBL" id="KAL3835080.1"/>
    </source>
</evidence>
<gene>
    <name evidence="2" type="ORF">ACJIZ3_009816</name>
</gene>
<feature type="signal peptide" evidence="1">
    <location>
        <begin position="1"/>
        <end position="18"/>
    </location>
</feature>
<feature type="chain" id="PRO_5044860745" evidence="1">
    <location>
        <begin position="19"/>
        <end position="71"/>
    </location>
</feature>
<dbReference type="EMBL" id="JBJXBP010000004">
    <property type="protein sequence ID" value="KAL3835080.1"/>
    <property type="molecule type" value="Genomic_DNA"/>
</dbReference>
<dbReference type="PANTHER" id="PTHR34970:SF5">
    <property type="entry name" value="PROTEIN, PUTATIVE-RELATED"/>
    <property type="match status" value="1"/>
</dbReference>
<comment type="caution">
    <text evidence="2">The sequence shown here is derived from an EMBL/GenBank/DDBJ whole genome shotgun (WGS) entry which is preliminary data.</text>
</comment>
<accession>A0ABD3TEE2</accession>
<proteinExistence type="predicted"/>
<dbReference type="PANTHER" id="PTHR34970">
    <property type="entry name" value="ABC TRANSPORTER A FAMILY PROTEIN"/>
    <property type="match status" value="1"/>
</dbReference>
<sequence>MFRTRLLWFSIGFASASAAITQFIVKDLWVDRTSISSKLKENFDSLDSRISNLESVISSKPTSPQDEGNLT</sequence>
<dbReference type="AlphaFoldDB" id="A0ABD3TEE2"/>
<evidence type="ECO:0000313" key="3">
    <source>
        <dbReference type="Proteomes" id="UP001634393"/>
    </source>
</evidence>
<keyword evidence="1" id="KW-0732">Signal</keyword>
<name>A0ABD3TEE2_9LAMI</name>
<protein>
    <submittedName>
        <fullName evidence="2">Uncharacterized protein</fullName>
    </submittedName>
</protein>
<keyword evidence="3" id="KW-1185">Reference proteome</keyword>